<dbReference type="PANTHER" id="PTHR43727:SF2">
    <property type="entry name" value="GROUP IV DECARBOXYLASE"/>
    <property type="match status" value="1"/>
</dbReference>
<dbReference type="PROSITE" id="PS00878">
    <property type="entry name" value="ODR_DC_2_1"/>
    <property type="match status" value="1"/>
</dbReference>
<evidence type="ECO:0000256" key="6">
    <source>
        <dbReference type="NCBIfam" id="TIGR01048"/>
    </source>
</evidence>
<dbReference type="CDD" id="cd06828">
    <property type="entry name" value="PLPDE_III_DapDC"/>
    <property type="match status" value="1"/>
</dbReference>
<dbReference type="EC" id="4.1.1.20" evidence="6 8"/>
<dbReference type="InterPro" id="IPR029066">
    <property type="entry name" value="PLP-binding_barrel"/>
</dbReference>
<dbReference type="NCBIfam" id="TIGR01048">
    <property type="entry name" value="lysA"/>
    <property type="match status" value="1"/>
</dbReference>
<keyword evidence="2 8" id="KW-0210">Decarboxylase</keyword>
<evidence type="ECO:0000256" key="9">
    <source>
        <dbReference type="SAM" id="MobiDB-lite"/>
    </source>
</evidence>
<dbReference type="SUPFAM" id="SSF51419">
    <property type="entry name" value="PLP-binding barrel"/>
    <property type="match status" value="1"/>
</dbReference>
<keyword evidence="4 8" id="KW-0028">Amino-acid biosynthesis</keyword>
<gene>
    <name evidence="11" type="primary">lysA</name>
    <name evidence="11" type="ORF">GCM10011612_14100</name>
</gene>
<dbReference type="Proteomes" id="UP000614239">
    <property type="component" value="Unassembled WGS sequence"/>
</dbReference>
<dbReference type="EMBL" id="BMNJ01000004">
    <property type="protein sequence ID" value="GGO98667.1"/>
    <property type="molecule type" value="Genomic_DNA"/>
</dbReference>
<feature type="compositionally biased region" description="Low complexity" evidence="9">
    <location>
        <begin position="16"/>
        <end position="32"/>
    </location>
</feature>
<dbReference type="InterPro" id="IPR022657">
    <property type="entry name" value="De-COase2_CS"/>
</dbReference>
<name>A0A8H9LIY3_9ACTO</name>
<dbReference type="Gene3D" id="2.40.37.10">
    <property type="entry name" value="Lyase, Ornithine Decarboxylase, Chain A, domain 1"/>
    <property type="match status" value="1"/>
</dbReference>
<evidence type="ECO:0000256" key="4">
    <source>
        <dbReference type="ARBA" id="ARBA00023154"/>
    </source>
</evidence>
<reference evidence="11" key="1">
    <citation type="journal article" date="2014" name="Int. J. Syst. Evol. Microbiol.">
        <title>Complete genome sequence of Corynebacterium casei LMG S-19264T (=DSM 44701T), isolated from a smear-ripened cheese.</title>
        <authorList>
            <consortium name="US DOE Joint Genome Institute (JGI-PGF)"/>
            <person name="Walter F."/>
            <person name="Albersmeier A."/>
            <person name="Kalinowski J."/>
            <person name="Ruckert C."/>
        </authorList>
    </citation>
    <scope>NUCLEOTIDE SEQUENCE</scope>
    <source>
        <strain evidence="11">CGMCC 4.7372</strain>
    </source>
</reference>
<dbReference type="Pfam" id="PF02784">
    <property type="entry name" value="Orn_Arg_deC_N"/>
    <property type="match status" value="1"/>
</dbReference>
<comment type="cofactor">
    <cofactor evidence="1 7 8">
        <name>pyridoxal 5'-phosphate</name>
        <dbReference type="ChEBI" id="CHEBI:597326"/>
    </cofactor>
</comment>
<evidence type="ECO:0000256" key="8">
    <source>
        <dbReference type="RuleBase" id="RU003738"/>
    </source>
</evidence>
<dbReference type="PROSITE" id="PS00879">
    <property type="entry name" value="ODR_DC_2_2"/>
    <property type="match status" value="1"/>
</dbReference>
<evidence type="ECO:0000256" key="2">
    <source>
        <dbReference type="ARBA" id="ARBA00022793"/>
    </source>
</evidence>
<comment type="pathway">
    <text evidence="8">Amino-acid biosynthesis; L-lysine biosynthesis via DAP pathway; L-lysine from DL-2,6-diaminopimelate: step 1/1.</text>
</comment>
<feature type="domain" description="Orn/DAP/Arg decarboxylase 2 N-terminal" evidence="10">
    <location>
        <begin position="119"/>
        <end position="373"/>
    </location>
</feature>
<dbReference type="FunFam" id="3.20.20.10:FF:000003">
    <property type="entry name" value="Diaminopimelate decarboxylase"/>
    <property type="match status" value="1"/>
</dbReference>
<evidence type="ECO:0000256" key="5">
    <source>
        <dbReference type="ARBA" id="ARBA00023239"/>
    </source>
</evidence>
<keyword evidence="4 8" id="KW-0457">Lysine biosynthesis</keyword>
<dbReference type="Gene3D" id="3.20.20.10">
    <property type="entry name" value="Alanine racemase"/>
    <property type="match status" value="1"/>
</dbReference>
<feature type="active site" description="Proton donor" evidence="7">
    <location>
        <position position="444"/>
    </location>
</feature>
<evidence type="ECO:0000256" key="3">
    <source>
        <dbReference type="ARBA" id="ARBA00022898"/>
    </source>
</evidence>
<dbReference type="PRINTS" id="PR01181">
    <property type="entry name" value="DAPDCRBXLASE"/>
</dbReference>
<comment type="catalytic activity">
    <reaction evidence="8">
        <text>meso-2,6-diaminopimelate + H(+) = L-lysine + CO2</text>
        <dbReference type="Rhea" id="RHEA:15101"/>
        <dbReference type="ChEBI" id="CHEBI:15378"/>
        <dbReference type="ChEBI" id="CHEBI:16526"/>
        <dbReference type="ChEBI" id="CHEBI:32551"/>
        <dbReference type="ChEBI" id="CHEBI:57791"/>
        <dbReference type="EC" id="4.1.1.20"/>
    </reaction>
</comment>
<evidence type="ECO:0000313" key="12">
    <source>
        <dbReference type="Proteomes" id="UP000614239"/>
    </source>
</evidence>
<protein>
    <recommendedName>
        <fullName evidence="6 8">Diaminopimelate decarboxylase</fullName>
        <ecNumber evidence="6 8">4.1.1.20</ecNumber>
    </recommendedName>
</protein>
<dbReference type="UniPathway" id="UPA00034">
    <property type="reaction ID" value="UER00027"/>
</dbReference>
<organism evidence="11 12">
    <name type="scientific">Actinomyces gaoshouyii</name>
    <dbReference type="NCBI Taxonomy" id="1960083"/>
    <lineage>
        <taxon>Bacteria</taxon>
        <taxon>Bacillati</taxon>
        <taxon>Actinomycetota</taxon>
        <taxon>Actinomycetes</taxon>
        <taxon>Actinomycetales</taxon>
        <taxon>Actinomycetaceae</taxon>
        <taxon>Actinomyces</taxon>
    </lineage>
</organism>
<accession>A0A8H9LIY3</accession>
<keyword evidence="3 7" id="KW-0663">Pyridoxal phosphate</keyword>
<dbReference type="InterPro" id="IPR009006">
    <property type="entry name" value="Ala_racemase/Decarboxylase_C"/>
</dbReference>
<evidence type="ECO:0000313" key="11">
    <source>
        <dbReference type="EMBL" id="GGO98667.1"/>
    </source>
</evidence>
<dbReference type="PANTHER" id="PTHR43727">
    <property type="entry name" value="DIAMINOPIMELATE DECARBOXYLASE"/>
    <property type="match status" value="1"/>
</dbReference>
<comment type="caution">
    <text evidence="11">The sequence shown here is derived from an EMBL/GenBank/DDBJ whole genome shotgun (WGS) entry which is preliminary data.</text>
</comment>
<keyword evidence="12" id="KW-1185">Reference proteome</keyword>
<feature type="modified residue" description="N6-(pyridoxal phosphate)lysine" evidence="7">
    <location>
        <position position="125"/>
    </location>
</feature>
<dbReference type="InterPro" id="IPR002986">
    <property type="entry name" value="DAP_deCOOHase_LysA"/>
</dbReference>
<dbReference type="InterPro" id="IPR022653">
    <property type="entry name" value="De-COase2_pyr-phos_BS"/>
</dbReference>
<feature type="region of interest" description="Disordered" evidence="9">
    <location>
        <begin position="1"/>
        <end position="66"/>
    </location>
</feature>
<dbReference type="AlphaFoldDB" id="A0A8H9LIY3"/>
<dbReference type="InterPro" id="IPR000183">
    <property type="entry name" value="Orn/DAP/Arg_de-COase"/>
</dbReference>
<evidence type="ECO:0000256" key="1">
    <source>
        <dbReference type="ARBA" id="ARBA00001933"/>
    </source>
</evidence>
<dbReference type="SUPFAM" id="SSF50621">
    <property type="entry name" value="Alanine racemase C-terminal domain-like"/>
    <property type="match status" value="1"/>
</dbReference>
<proteinExistence type="predicted"/>
<keyword evidence="5 8" id="KW-0456">Lyase</keyword>
<evidence type="ECO:0000259" key="10">
    <source>
        <dbReference type="Pfam" id="PF02784"/>
    </source>
</evidence>
<dbReference type="PRINTS" id="PR01179">
    <property type="entry name" value="ODADCRBXLASE"/>
</dbReference>
<dbReference type="InterPro" id="IPR022644">
    <property type="entry name" value="De-COase2_N"/>
</dbReference>
<evidence type="ECO:0000256" key="7">
    <source>
        <dbReference type="PIRSR" id="PIRSR600183-50"/>
    </source>
</evidence>
<sequence>MNAPAPGSQEAVVPAASGRTPTPTGRPAPGRSLVPAGEPPLGALVAPEPAERPDLWPTTARRGDDGQLVVGGRSVSEIVADAPTPVYVLDEADMRGRASVWASVMAEEFWPDYGMNGGDAFYAGKAFLTTRVARWMLSDGLGIDTASRVELAIGLAALTGEGDGSESFPPSRLGLHGNGKTAAEVAMAVQQRLGHLVVDSPEEIAYAAEAVRRLRAEGIYGPDERAGLMVRLTTGIHAGGHEFISTAHEDQKFGLSVHTGAARAAIDAIIAAPELELRGLHSHIGSQITDPAGFEAAAEAVLRLRHEVAADTGVLCEEIDLGGGLGIAYTGADAPAPSPAALARALAAVVRRLCDELGDAIPHVSVEPGRSIAGPAQVTLYTVTGLKRVELGQGASRLYVSVDGGMSDNLRPALYGADYTALLAGRRPDPAVGLVRSRLVGKHCESGDIVVRDVDLPADLAIGDVLAVPATGAYGRSMAMNYNLFTRPGVAWVRDGRQGWILRPETVEDLIALEGE</sequence>
<dbReference type="GO" id="GO:0008836">
    <property type="term" value="F:diaminopimelate decarboxylase activity"/>
    <property type="evidence" value="ECO:0007669"/>
    <property type="project" value="UniProtKB-UniRule"/>
</dbReference>
<dbReference type="GO" id="GO:0009089">
    <property type="term" value="P:lysine biosynthetic process via diaminopimelate"/>
    <property type="evidence" value="ECO:0007669"/>
    <property type="project" value="UniProtKB-UniRule"/>
</dbReference>
<reference evidence="11" key="2">
    <citation type="submission" date="2020-09" db="EMBL/GenBank/DDBJ databases">
        <authorList>
            <person name="Sun Q."/>
            <person name="Zhou Y."/>
        </authorList>
    </citation>
    <scope>NUCLEOTIDE SEQUENCE</scope>
    <source>
        <strain evidence="11">CGMCC 4.7372</strain>
    </source>
</reference>